<dbReference type="InterPro" id="IPR012338">
    <property type="entry name" value="Beta-lactam/transpept-like"/>
</dbReference>
<dbReference type="InterPro" id="IPR000871">
    <property type="entry name" value="Beta-lactam_class-A"/>
</dbReference>
<dbReference type="Gene3D" id="3.40.710.10">
    <property type="entry name" value="DD-peptidase/beta-lactamase superfamily"/>
    <property type="match status" value="1"/>
</dbReference>
<dbReference type="GO" id="GO:0030655">
    <property type="term" value="P:beta-lactam antibiotic catabolic process"/>
    <property type="evidence" value="ECO:0007669"/>
    <property type="project" value="InterPro"/>
</dbReference>
<dbReference type="GO" id="GO:0008800">
    <property type="term" value="F:beta-lactamase activity"/>
    <property type="evidence" value="ECO:0007669"/>
    <property type="project" value="UniProtKB-EC"/>
</dbReference>
<dbReference type="PANTHER" id="PTHR35333:SF3">
    <property type="entry name" value="BETA-LACTAMASE-TYPE TRANSPEPTIDASE FOLD CONTAINING PROTEIN"/>
    <property type="match status" value="1"/>
</dbReference>
<keyword evidence="7" id="KW-1185">Reference proteome</keyword>
<feature type="signal peptide" evidence="4">
    <location>
        <begin position="1"/>
        <end position="27"/>
    </location>
</feature>
<dbReference type="EMBL" id="VBRY01000005">
    <property type="protein sequence ID" value="TLS67564.1"/>
    <property type="molecule type" value="Genomic_DNA"/>
</dbReference>
<dbReference type="RefSeq" id="WP_138238997.1">
    <property type="nucleotide sequence ID" value="NZ_VBRY01000005.1"/>
</dbReference>
<dbReference type="AlphaFoldDB" id="A0A5R9GWU6"/>
<comment type="similarity">
    <text evidence="2">Belongs to the class-A beta-lactamase family.</text>
</comment>
<gene>
    <name evidence="6" type="ORF">FEF65_06510</name>
</gene>
<name>A0A5R9GWU6_9PROT</name>
<evidence type="ECO:0000256" key="2">
    <source>
        <dbReference type="ARBA" id="ARBA00009009"/>
    </source>
</evidence>
<dbReference type="GO" id="GO:0046677">
    <property type="term" value="P:response to antibiotic"/>
    <property type="evidence" value="ECO:0007669"/>
    <property type="project" value="InterPro"/>
</dbReference>
<dbReference type="Proteomes" id="UP000306585">
    <property type="component" value="Unassembled WGS sequence"/>
</dbReference>
<evidence type="ECO:0000313" key="7">
    <source>
        <dbReference type="Proteomes" id="UP000306585"/>
    </source>
</evidence>
<feature type="domain" description="Beta-lactamase class A catalytic" evidence="5">
    <location>
        <begin position="120"/>
        <end position="272"/>
    </location>
</feature>
<dbReference type="SUPFAM" id="SSF56601">
    <property type="entry name" value="beta-lactamase/transpeptidase-like"/>
    <property type="match status" value="1"/>
</dbReference>
<dbReference type="Pfam" id="PF13354">
    <property type="entry name" value="Beta-lactamase2"/>
    <property type="match status" value="2"/>
</dbReference>
<protein>
    <recommendedName>
        <fullName evidence="3">beta-lactamase</fullName>
        <ecNumber evidence="3">3.5.2.6</ecNumber>
    </recommendedName>
</protein>
<dbReference type="PANTHER" id="PTHR35333">
    <property type="entry name" value="BETA-LACTAMASE"/>
    <property type="match status" value="1"/>
</dbReference>
<evidence type="ECO:0000313" key="6">
    <source>
        <dbReference type="EMBL" id="TLS67564.1"/>
    </source>
</evidence>
<sequence length="317" mass="36041">MNAKKKIRLPLLALTLFSLFMPYKSTAAQPGQQPIRSHASQPLQKLLDQRIKSLHLTQAVRQKHLAVVLVDMTEPLTPQLAQINGDEMMYAASLPKIAILLAAFERIQQGRLTLNDETRSMMTRMIRFSSNRDATAMIHLVGPEYINQLMQSDKYRLYDRQYNGGLWVGKEYADSEPFERDPLHNISHGATAIQVARFYYMLQTGKLVSPHYSTEMKRIMSKPGINHKFVMGLQAMEHPEINMFRKSGSWRDWHADSALIEHDGHRYIAVALAHDPNGGKWLKNIIHEMDQLIVHSAAPAADLARLATPMPSSPRQL</sequence>
<evidence type="ECO:0000256" key="4">
    <source>
        <dbReference type="SAM" id="SignalP"/>
    </source>
</evidence>
<evidence type="ECO:0000256" key="3">
    <source>
        <dbReference type="ARBA" id="ARBA00012865"/>
    </source>
</evidence>
<keyword evidence="6" id="KW-0378">Hydrolase</keyword>
<organism evidence="6 7">
    <name type="scientific">Mariprofundus erugo</name>
    <dbReference type="NCBI Taxonomy" id="2528639"/>
    <lineage>
        <taxon>Bacteria</taxon>
        <taxon>Pseudomonadati</taxon>
        <taxon>Pseudomonadota</taxon>
        <taxon>Candidatius Mariprofundia</taxon>
        <taxon>Mariprofundales</taxon>
        <taxon>Mariprofundaceae</taxon>
        <taxon>Mariprofundus</taxon>
    </lineage>
</organism>
<evidence type="ECO:0000259" key="5">
    <source>
        <dbReference type="Pfam" id="PF13354"/>
    </source>
</evidence>
<dbReference type="InterPro" id="IPR045155">
    <property type="entry name" value="Beta-lactam_cat"/>
</dbReference>
<feature type="chain" id="PRO_5024334452" description="beta-lactamase" evidence="4">
    <location>
        <begin position="28"/>
        <end position="317"/>
    </location>
</feature>
<proteinExistence type="inferred from homology"/>
<evidence type="ECO:0000256" key="1">
    <source>
        <dbReference type="ARBA" id="ARBA00001526"/>
    </source>
</evidence>
<comment type="caution">
    <text evidence="6">The sequence shown here is derived from an EMBL/GenBank/DDBJ whole genome shotgun (WGS) entry which is preliminary data.</text>
</comment>
<feature type="domain" description="Beta-lactamase class A catalytic" evidence="5">
    <location>
        <begin position="75"/>
        <end position="117"/>
    </location>
</feature>
<dbReference type="EC" id="3.5.2.6" evidence="3"/>
<reference evidence="6 7" key="1">
    <citation type="journal article" date="2019" name="Appl. Environ. Microbiol.">
        <title>Environmental Evidence and Genomic Insight of Iron-oxidizing Bacteria Preference Towards More Corrosion Resistant Stainless Steel at Higher Salinities.</title>
        <authorList>
            <person name="Garrison C.E."/>
            <person name="Price K.A."/>
            <person name="Field E.K."/>
        </authorList>
    </citation>
    <scope>NUCLEOTIDE SEQUENCE [LARGE SCALE GENOMIC DNA]</scope>
    <source>
        <strain evidence="6 7">P3</strain>
    </source>
</reference>
<comment type="catalytic activity">
    <reaction evidence="1">
        <text>a beta-lactam + H2O = a substituted beta-amino acid</text>
        <dbReference type="Rhea" id="RHEA:20401"/>
        <dbReference type="ChEBI" id="CHEBI:15377"/>
        <dbReference type="ChEBI" id="CHEBI:35627"/>
        <dbReference type="ChEBI" id="CHEBI:140347"/>
        <dbReference type="EC" id="3.5.2.6"/>
    </reaction>
</comment>
<accession>A0A5R9GWU6</accession>
<keyword evidence="4" id="KW-0732">Signal</keyword>